<name>A0A428Q0K1_9HYPO</name>
<reference evidence="1 2" key="1">
    <citation type="submission" date="2017-06" db="EMBL/GenBank/DDBJ databases">
        <title>Comparative genomic analysis of Ambrosia Fusariam Clade fungi.</title>
        <authorList>
            <person name="Stajich J.E."/>
            <person name="Carrillo J."/>
            <person name="Kijimoto T."/>
            <person name="Eskalen A."/>
            <person name="O'Donnell K."/>
            <person name="Kasson M."/>
        </authorList>
    </citation>
    <scope>NUCLEOTIDE SEQUENCE [LARGE SCALE GENOMIC DNA]</scope>
    <source>
        <strain evidence="1 2">NRRL62584</strain>
    </source>
</reference>
<accession>A0A428Q0K1</accession>
<keyword evidence="2" id="KW-1185">Reference proteome</keyword>
<protein>
    <submittedName>
        <fullName evidence="1">Uncharacterized protein</fullName>
    </submittedName>
</protein>
<evidence type="ECO:0000313" key="2">
    <source>
        <dbReference type="Proteomes" id="UP000288168"/>
    </source>
</evidence>
<organism evidence="1 2">
    <name type="scientific">Fusarium duplospermum</name>
    <dbReference type="NCBI Taxonomy" id="1325734"/>
    <lineage>
        <taxon>Eukaryota</taxon>
        <taxon>Fungi</taxon>
        <taxon>Dikarya</taxon>
        <taxon>Ascomycota</taxon>
        <taxon>Pezizomycotina</taxon>
        <taxon>Sordariomycetes</taxon>
        <taxon>Hypocreomycetidae</taxon>
        <taxon>Hypocreales</taxon>
        <taxon>Nectriaceae</taxon>
        <taxon>Fusarium</taxon>
        <taxon>Fusarium solani species complex</taxon>
    </lineage>
</organism>
<comment type="caution">
    <text evidence="1">The sequence shown here is derived from an EMBL/GenBank/DDBJ whole genome shotgun (WGS) entry which is preliminary data.</text>
</comment>
<dbReference type="EMBL" id="NKCI01000070">
    <property type="protein sequence ID" value="RSL58837.1"/>
    <property type="molecule type" value="Genomic_DNA"/>
</dbReference>
<sequence length="154" mass="17427">MALHGCPREGRMTILIPCIDIGAAFQELSDASVTACGAGNPQTGDYQIMYIDVEPMSNYLCLVGLVQFQKGQGIVNRFGLGLGIRSMFEEQLKKSDLLPQHGDMKWRYRFRAFVNGYPCLDQQFAHFHAPMESSHVKDKPAFLILDQWIRPVFE</sequence>
<gene>
    <name evidence="1" type="ORF">CEP54_007575</name>
</gene>
<evidence type="ECO:0000313" key="1">
    <source>
        <dbReference type="EMBL" id="RSL58837.1"/>
    </source>
</evidence>
<dbReference type="AlphaFoldDB" id="A0A428Q0K1"/>
<dbReference type="OrthoDB" id="10413970at2759"/>
<proteinExistence type="predicted"/>
<dbReference type="Proteomes" id="UP000288168">
    <property type="component" value="Unassembled WGS sequence"/>
</dbReference>